<proteinExistence type="inferred from homology"/>
<dbReference type="FunFam" id="3.40.50.2000:FF:000040">
    <property type="entry name" value="UDP-glycosyltransferase 76C1"/>
    <property type="match status" value="1"/>
</dbReference>
<comment type="caution">
    <text evidence="3">The sequence shown here is derived from an EMBL/GenBank/DDBJ whole genome shotgun (WGS) entry which is preliminary data.</text>
</comment>
<evidence type="ECO:0000256" key="1">
    <source>
        <dbReference type="ARBA" id="ARBA00009995"/>
    </source>
</evidence>
<dbReference type="GO" id="GO:0080043">
    <property type="term" value="F:quercetin 3-O-glucosyltransferase activity"/>
    <property type="evidence" value="ECO:0007669"/>
    <property type="project" value="TreeGrafter"/>
</dbReference>
<dbReference type="Pfam" id="PF00201">
    <property type="entry name" value="UDPGT"/>
    <property type="match status" value="1"/>
</dbReference>
<comment type="similarity">
    <text evidence="1">Belongs to the UDP-glycosyltransferase family.</text>
</comment>
<sequence>MEMKQRMGKRLVLFPLPLQGHLNPMFQLADILHSKGFSISVIHTHFNAPNPDNHTNFTFHPIADGLLETEASTADVIGLFAALNAKCVSPFRDCLSQMLSDQGEPIAFLITDAFWPFTQAIADGLKLPRIVLRTTNISSFVCFAAFPLLRQKGYLPIQDNRLEEPVAELPPLKVKDIPRVSTADPEVVFEFACRTCNEVKASRGLIFNTFEELEESALSAIRQEFGIPVFPIGPFHKRIPPSSSSILPPDKSCISWLNNQSPNSVLYVSFGSIVAIKEAEFLEIAWGLANSMQPFLWVIRPGLVRGSSSGSGATHPLPDELAEMVAGRAHIVGWAPQLDVLAHPATGGFWTHSGWNSTLESVCEGVPMICLPKFADQMANARYVSDVWKVGIQLENGLGRQNVEKAVRRLMVEKEGEEMRERIACLKEKATLCLAEGGSSHKYLENLASHMLSV</sequence>
<keyword evidence="2" id="KW-0808">Transferase</keyword>
<name>A0AAD3S4H7_NEPGR</name>
<accession>A0AAD3S4H7</accession>
<reference evidence="3" key="1">
    <citation type="submission" date="2023-05" db="EMBL/GenBank/DDBJ databases">
        <title>Nepenthes gracilis genome sequencing.</title>
        <authorList>
            <person name="Fukushima K."/>
        </authorList>
    </citation>
    <scope>NUCLEOTIDE SEQUENCE</scope>
    <source>
        <strain evidence="3">SING2019-196</strain>
    </source>
</reference>
<dbReference type="Proteomes" id="UP001279734">
    <property type="component" value="Unassembled WGS sequence"/>
</dbReference>
<dbReference type="SUPFAM" id="SSF53756">
    <property type="entry name" value="UDP-Glycosyltransferase/glycogen phosphorylase"/>
    <property type="match status" value="1"/>
</dbReference>
<dbReference type="EMBL" id="BSYO01000005">
    <property type="protein sequence ID" value="GMH04240.1"/>
    <property type="molecule type" value="Genomic_DNA"/>
</dbReference>
<protein>
    <submittedName>
        <fullName evidence="3">Uncharacterized protein</fullName>
    </submittedName>
</protein>
<dbReference type="Gene3D" id="3.40.50.2000">
    <property type="entry name" value="Glycogen Phosphorylase B"/>
    <property type="match status" value="2"/>
</dbReference>
<dbReference type="CDD" id="cd03784">
    <property type="entry name" value="GT1_Gtf-like"/>
    <property type="match status" value="1"/>
</dbReference>
<evidence type="ECO:0000313" key="4">
    <source>
        <dbReference type="Proteomes" id="UP001279734"/>
    </source>
</evidence>
<dbReference type="InterPro" id="IPR002213">
    <property type="entry name" value="UDP_glucos_trans"/>
</dbReference>
<dbReference type="PANTHER" id="PTHR11926">
    <property type="entry name" value="GLUCOSYL/GLUCURONOSYL TRANSFERASES"/>
    <property type="match status" value="1"/>
</dbReference>
<keyword evidence="4" id="KW-1185">Reference proteome</keyword>
<evidence type="ECO:0000313" key="3">
    <source>
        <dbReference type="EMBL" id="GMH04240.1"/>
    </source>
</evidence>
<dbReference type="AlphaFoldDB" id="A0AAD3S4H7"/>
<dbReference type="GO" id="GO:0080044">
    <property type="term" value="F:quercetin 7-O-glucosyltransferase activity"/>
    <property type="evidence" value="ECO:0007669"/>
    <property type="project" value="TreeGrafter"/>
</dbReference>
<evidence type="ECO:0000256" key="2">
    <source>
        <dbReference type="ARBA" id="ARBA00022679"/>
    </source>
</evidence>
<dbReference type="PANTHER" id="PTHR11926:SF1464">
    <property type="entry name" value="UDP-GLYCOSYLTRANSFERASE 76B1-LIKE"/>
    <property type="match status" value="1"/>
</dbReference>
<dbReference type="FunFam" id="3.40.50.2000:FF:000120">
    <property type="entry name" value="UDP-glycosyltransferase 76C1"/>
    <property type="match status" value="1"/>
</dbReference>
<gene>
    <name evidence="3" type="ORF">Nepgr_006079</name>
</gene>
<organism evidence="3 4">
    <name type="scientific">Nepenthes gracilis</name>
    <name type="common">Slender pitcher plant</name>
    <dbReference type="NCBI Taxonomy" id="150966"/>
    <lineage>
        <taxon>Eukaryota</taxon>
        <taxon>Viridiplantae</taxon>
        <taxon>Streptophyta</taxon>
        <taxon>Embryophyta</taxon>
        <taxon>Tracheophyta</taxon>
        <taxon>Spermatophyta</taxon>
        <taxon>Magnoliopsida</taxon>
        <taxon>eudicotyledons</taxon>
        <taxon>Gunneridae</taxon>
        <taxon>Pentapetalae</taxon>
        <taxon>Caryophyllales</taxon>
        <taxon>Nepenthaceae</taxon>
        <taxon>Nepenthes</taxon>
    </lineage>
</organism>